<evidence type="ECO:0000259" key="2">
    <source>
        <dbReference type="Pfam" id="PF00881"/>
    </source>
</evidence>
<dbReference type="EMBL" id="JACHEN010000002">
    <property type="protein sequence ID" value="MBB6214368.1"/>
    <property type="molecule type" value="Genomic_DNA"/>
</dbReference>
<reference evidence="3 4" key="1">
    <citation type="submission" date="2020-08" db="EMBL/GenBank/DDBJ databases">
        <title>Genomic Encyclopedia of Type Strains, Phase IV (KMG-IV): sequencing the most valuable type-strain genomes for metagenomic binning, comparative biology and taxonomic classification.</title>
        <authorList>
            <person name="Goeker M."/>
        </authorList>
    </citation>
    <scope>NUCLEOTIDE SEQUENCE [LARGE SCALE GENOMIC DNA]</scope>
    <source>
        <strain evidence="3 4">DSM 103526</strain>
    </source>
</reference>
<keyword evidence="1" id="KW-0520">NAD</keyword>
<dbReference type="GO" id="GO:0046857">
    <property type="term" value="F:oxidoreductase activity, acting on other nitrogenous compounds as donors, with NAD or NADP as acceptor"/>
    <property type="evidence" value="ECO:0007669"/>
    <property type="project" value="TreeGrafter"/>
</dbReference>
<feature type="domain" description="Nitroreductase" evidence="2">
    <location>
        <begin position="8"/>
        <end position="166"/>
    </location>
</feature>
<dbReference type="InterPro" id="IPR029479">
    <property type="entry name" value="Nitroreductase"/>
</dbReference>
<dbReference type="AlphaFoldDB" id="A0A841KQH9"/>
<dbReference type="RefSeq" id="WP_184307740.1">
    <property type="nucleotide sequence ID" value="NZ_JACHEN010000002.1"/>
</dbReference>
<dbReference type="InterPro" id="IPR050627">
    <property type="entry name" value="Nitroreductase/BluB"/>
</dbReference>
<dbReference type="GO" id="GO:0046256">
    <property type="term" value="P:2,4,6-trinitrotoluene catabolic process"/>
    <property type="evidence" value="ECO:0007669"/>
    <property type="project" value="TreeGrafter"/>
</dbReference>
<proteinExistence type="predicted"/>
<dbReference type="PANTHER" id="PTHR23026">
    <property type="entry name" value="NADPH NITROREDUCTASE"/>
    <property type="match status" value="1"/>
</dbReference>
<gene>
    <name evidence="3" type="ORF">HNQ80_000448</name>
</gene>
<dbReference type="GO" id="GO:0005829">
    <property type="term" value="C:cytosol"/>
    <property type="evidence" value="ECO:0007669"/>
    <property type="project" value="TreeGrafter"/>
</dbReference>
<accession>A0A841KQH9</accession>
<dbReference type="SUPFAM" id="SSF55469">
    <property type="entry name" value="FMN-dependent nitroreductase-like"/>
    <property type="match status" value="1"/>
</dbReference>
<name>A0A841KQH9_9FIRM</name>
<dbReference type="Proteomes" id="UP000579281">
    <property type="component" value="Unassembled WGS sequence"/>
</dbReference>
<evidence type="ECO:0000313" key="3">
    <source>
        <dbReference type="EMBL" id="MBB6214368.1"/>
    </source>
</evidence>
<evidence type="ECO:0000256" key="1">
    <source>
        <dbReference type="ARBA" id="ARBA00023027"/>
    </source>
</evidence>
<organism evidence="3 4">
    <name type="scientific">Anaerosolibacter carboniphilus</name>
    <dbReference type="NCBI Taxonomy" id="1417629"/>
    <lineage>
        <taxon>Bacteria</taxon>
        <taxon>Bacillati</taxon>
        <taxon>Bacillota</taxon>
        <taxon>Clostridia</taxon>
        <taxon>Peptostreptococcales</taxon>
        <taxon>Thermotaleaceae</taxon>
        <taxon>Anaerosolibacter</taxon>
    </lineage>
</organism>
<dbReference type="Gene3D" id="3.40.109.10">
    <property type="entry name" value="NADH Oxidase"/>
    <property type="match status" value="1"/>
</dbReference>
<evidence type="ECO:0000313" key="4">
    <source>
        <dbReference type="Proteomes" id="UP000579281"/>
    </source>
</evidence>
<sequence length="185" mass="20624">MNETMKTILSRRSIRAFKDEQIKTEELQLILEAGQFAPSAMNGQPWHFTVVQNKELLHKINEACRTLLAKSGNKMFEERVKDPNFSVFYHAPTFIIISGDEKAMLAQIDCAVALQNMLLSAESLGIGSCWIHALASLFSTEEGAALRKELGIPDQYTPFCSGAFGYKAMEPTAPPRKEDIVSIIK</sequence>
<keyword evidence="4" id="KW-1185">Reference proteome</keyword>
<comment type="caution">
    <text evidence="3">The sequence shown here is derived from an EMBL/GenBank/DDBJ whole genome shotgun (WGS) entry which is preliminary data.</text>
</comment>
<dbReference type="InterPro" id="IPR000415">
    <property type="entry name" value="Nitroreductase-like"/>
</dbReference>
<protein>
    <submittedName>
        <fullName evidence="3">Nitroreductase</fullName>
    </submittedName>
</protein>
<dbReference type="PANTHER" id="PTHR23026:SF125">
    <property type="entry name" value="OXYGEN-INSENSITIVE NAD(P)H NITROREDUCTASE"/>
    <property type="match status" value="1"/>
</dbReference>
<dbReference type="Pfam" id="PF00881">
    <property type="entry name" value="Nitroreductase"/>
    <property type="match status" value="1"/>
</dbReference>